<dbReference type="EMBL" id="SDMP01000006">
    <property type="protein sequence ID" value="RYR53071.1"/>
    <property type="molecule type" value="Genomic_DNA"/>
</dbReference>
<organism evidence="2 3">
    <name type="scientific">Arachis hypogaea</name>
    <name type="common">Peanut</name>
    <dbReference type="NCBI Taxonomy" id="3818"/>
    <lineage>
        <taxon>Eukaryota</taxon>
        <taxon>Viridiplantae</taxon>
        <taxon>Streptophyta</taxon>
        <taxon>Embryophyta</taxon>
        <taxon>Tracheophyta</taxon>
        <taxon>Spermatophyta</taxon>
        <taxon>Magnoliopsida</taxon>
        <taxon>eudicotyledons</taxon>
        <taxon>Gunneridae</taxon>
        <taxon>Pentapetalae</taxon>
        <taxon>rosids</taxon>
        <taxon>fabids</taxon>
        <taxon>Fabales</taxon>
        <taxon>Fabaceae</taxon>
        <taxon>Papilionoideae</taxon>
        <taxon>50 kb inversion clade</taxon>
        <taxon>dalbergioids sensu lato</taxon>
        <taxon>Dalbergieae</taxon>
        <taxon>Pterocarpus clade</taxon>
        <taxon>Arachis</taxon>
    </lineage>
</organism>
<feature type="domain" description="At2g35280-like TPR" evidence="1">
    <location>
        <begin position="240"/>
        <end position="304"/>
    </location>
</feature>
<evidence type="ECO:0000313" key="2">
    <source>
        <dbReference type="EMBL" id="RYR53071.1"/>
    </source>
</evidence>
<sequence length="304" mass="33418">MEEGKEKGCPPWLSANSLLPREIWERIAARVASASIKDLFNMQVTCKVFLDAARSSTVYKVASMAELPIVFGYDLEDCPEDGFLYTSARRGNPAAIFRVGIKATDAGDVQAHYMCAMLLLTQGVGDEAHAGRGVEMYENVLAARKIESCREFFRQLFANPLIGVQPSDPGKPVVCRSSVCPTRGTMGAANDSSSVSCVHCLAKFEATCKVFLGAARSDAIYKHATMSYKSLAHFLLNLDGPERRFLDRCVEVGNVDAIVRHGFTEYLRFGRRDKGMELLARASTEGSIEAGYLSSMLLMFDHED</sequence>
<evidence type="ECO:0000313" key="3">
    <source>
        <dbReference type="Proteomes" id="UP000289738"/>
    </source>
</evidence>
<dbReference type="InterPro" id="IPR040338">
    <property type="entry name" value="At1g67623-like"/>
</dbReference>
<name>A0A445CQ52_ARAHY</name>
<dbReference type="SUPFAM" id="SSF81383">
    <property type="entry name" value="F-box domain"/>
    <property type="match status" value="1"/>
</dbReference>
<dbReference type="PANTHER" id="PTHR33784:SF10">
    <property type="entry name" value="F-BOX PROTEIN"/>
    <property type="match status" value="1"/>
</dbReference>
<proteinExistence type="predicted"/>
<reference evidence="2 3" key="1">
    <citation type="submission" date="2019-01" db="EMBL/GenBank/DDBJ databases">
        <title>Sequencing of cultivated peanut Arachis hypogaea provides insights into genome evolution and oil improvement.</title>
        <authorList>
            <person name="Chen X."/>
        </authorList>
    </citation>
    <scope>NUCLEOTIDE SEQUENCE [LARGE SCALE GENOMIC DNA]</scope>
    <source>
        <strain evidence="3">cv. Fuhuasheng</strain>
        <tissue evidence="2">Leaves</tissue>
    </source>
</reference>
<dbReference type="AlphaFoldDB" id="A0A445CQ52"/>
<evidence type="ECO:0000259" key="1">
    <source>
        <dbReference type="Pfam" id="PF23310"/>
    </source>
</evidence>
<dbReference type="Pfam" id="PF23310">
    <property type="entry name" value="TPR_27"/>
    <property type="match status" value="1"/>
</dbReference>
<comment type="caution">
    <text evidence="2">The sequence shown here is derived from an EMBL/GenBank/DDBJ whole genome shotgun (WGS) entry which is preliminary data.</text>
</comment>
<keyword evidence="3" id="KW-1185">Reference proteome</keyword>
<protein>
    <recommendedName>
        <fullName evidence="1">At2g35280-like TPR domain-containing protein</fullName>
    </recommendedName>
</protein>
<dbReference type="InterPro" id="IPR057136">
    <property type="entry name" value="At2g35280_TPR_dom"/>
</dbReference>
<dbReference type="PANTHER" id="PTHR33784">
    <property type="entry name" value="OS05G0482100 PROTEIN"/>
    <property type="match status" value="1"/>
</dbReference>
<dbReference type="Proteomes" id="UP000289738">
    <property type="component" value="Chromosome A06"/>
</dbReference>
<accession>A0A445CQ52</accession>
<gene>
    <name evidence="2" type="ORF">Ahy_A06g027956</name>
</gene>
<dbReference type="InterPro" id="IPR036047">
    <property type="entry name" value="F-box-like_dom_sf"/>
</dbReference>